<dbReference type="PROSITE" id="PS00081">
    <property type="entry name" value="LIPOXYGENASE_2"/>
    <property type="match status" value="1"/>
</dbReference>
<evidence type="ECO:0000256" key="7">
    <source>
        <dbReference type="ARBA" id="ARBA00022723"/>
    </source>
</evidence>
<dbReference type="PRINTS" id="PR00468">
    <property type="entry name" value="PLTLPOXGNASE"/>
</dbReference>
<evidence type="ECO:0000256" key="9">
    <source>
        <dbReference type="ARBA" id="ARBA00022832"/>
    </source>
</evidence>
<dbReference type="InterPro" id="IPR027433">
    <property type="entry name" value="Lipoxygenase_dom_3"/>
</dbReference>
<dbReference type="InterPro" id="IPR013819">
    <property type="entry name" value="LipOase_C"/>
</dbReference>
<comment type="function">
    <text evidence="18">Plant lipoxygenase may be involved in a number of diverse aspects of plant physiology including growth and development, pest resistance, and senescence or responses to wounding.</text>
</comment>
<dbReference type="Gene3D" id="2.60.60.20">
    <property type="entry name" value="PLAT/LH2 domain"/>
    <property type="match status" value="1"/>
</dbReference>
<dbReference type="FunFam" id="1.20.245.10:FF:000002">
    <property type="entry name" value="Lipoxygenase"/>
    <property type="match status" value="1"/>
</dbReference>
<dbReference type="Pfam" id="PF01477">
    <property type="entry name" value="PLAT"/>
    <property type="match status" value="1"/>
</dbReference>
<dbReference type="Proteomes" id="UP000504621">
    <property type="component" value="Unplaced"/>
</dbReference>
<dbReference type="UniPathway" id="UPA00382"/>
<evidence type="ECO:0000313" key="21">
    <source>
        <dbReference type="Proteomes" id="UP000504621"/>
    </source>
</evidence>
<comment type="subcellular location">
    <subcellularLocation>
        <location evidence="2">Plastid</location>
        <location evidence="2">Chloroplast</location>
    </subcellularLocation>
</comment>
<dbReference type="InterPro" id="IPR036392">
    <property type="entry name" value="PLAT/LH2_dom_sf"/>
</dbReference>
<dbReference type="PROSITE" id="PS00711">
    <property type="entry name" value="LIPOXYGENASE_1"/>
    <property type="match status" value="1"/>
</dbReference>
<feature type="domain" description="PLAT" evidence="19">
    <location>
        <begin position="100"/>
        <end position="220"/>
    </location>
</feature>
<evidence type="ECO:0000256" key="11">
    <source>
        <dbReference type="ARBA" id="ARBA00022964"/>
    </source>
</evidence>
<dbReference type="GO" id="GO:0031408">
    <property type="term" value="P:oxylipin biosynthetic process"/>
    <property type="evidence" value="ECO:0007669"/>
    <property type="project" value="UniProtKB-UniRule"/>
</dbReference>
<keyword evidence="5" id="KW-0150">Chloroplast</keyword>
<evidence type="ECO:0000256" key="10">
    <source>
        <dbReference type="ARBA" id="ARBA00022946"/>
    </source>
</evidence>
<dbReference type="SUPFAM" id="SSF49723">
    <property type="entry name" value="Lipase/lipooxygenase domain (PLAT/LH2 domain)"/>
    <property type="match status" value="1"/>
</dbReference>
<keyword evidence="4 18" id="KW-0444">Lipid biosynthesis</keyword>
<evidence type="ECO:0000256" key="18">
    <source>
        <dbReference type="RuleBase" id="RU003975"/>
    </source>
</evidence>
<evidence type="ECO:0000256" key="13">
    <source>
        <dbReference type="ARBA" id="ARBA00023004"/>
    </source>
</evidence>
<keyword evidence="11 17" id="KW-0223">Dioxygenase</keyword>
<dbReference type="PROSITE" id="PS50095">
    <property type="entry name" value="PLAT"/>
    <property type="match status" value="1"/>
</dbReference>
<keyword evidence="7 17" id="KW-0479">Metal-binding</keyword>
<keyword evidence="10" id="KW-0809">Transit peptide</keyword>
<keyword evidence="8 18" id="KW-0925">Oxylipin biosynthesis</keyword>
<keyword evidence="21" id="KW-1185">Reference proteome</keyword>
<evidence type="ECO:0000256" key="1">
    <source>
        <dbReference type="ARBA" id="ARBA00001962"/>
    </source>
</evidence>
<dbReference type="InterPro" id="IPR001246">
    <property type="entry name" value="LipOase_plant"/>
</dbReference>
<evidence type="ECO:0000256" key="2">
    <source>
        <dbReference type="ARBA" id="ARBA00004229"/>
    </source>
</evidence>
<keyword evidence="12 17" id="KW-0560">Oxidoreductase</keyword>
<dbReference type="PRINTS" id="PR00087">
    <property type="entry name" value="LIPOXYGENASE"/>
</dbReference>
<dbReference type="Pfam" id="PF00305">
    <property type="entry name" value="Lipoxygenase"/>
    <property type="match status" value="1"/>
</dbReference>
<dbReference type="GO" id="GO:0016165">
    <property type="term" value="F:linoleate 13S-lipoxygenase activity"/>
    <property type="evidence" value="ECO:0007669"/>
    <property type="project" value="UniProtKB-ARBA"/>
</dbReference>
<dbReference type="PROSITE" id="PS51393">
    <property type="entry name" value="LIPOXYGENASE_3"/>
    <property type="match status" value="1"/>
</dbReference>
<evidence type="ECO:0000256" key="15">
    <source>
        <dbReference type="ARBA" id="ARBA00023160"/>
    </source>
</evidence>
<dbReference type="InterPro" id="IPR020833">
    <property type="entry name" value="LipOase_Fe_BS"/>
</dbReference>
<dbReference type="EC" id="1.13.11.-" evidence="18"/>
<keyword evidence="14" id="KW-0443">Lipid metabolism</keyword>
<dbReference type="InterPro" id="IPR036226">
    <property type="entry name" value="LipOase_C_sf"/>
</dbReference>
<feature type="domain" description="Lipoxygenase" evidence="20">
    <location>
        <begin position="223"/>
        <end position="916"/>
    </location>
</feature>
<comment type="cofactor">
    <cofactor evidence="1 17">
        <name>Fe cation</name>
        <dbReference type="ChEBI" id="CHEBI:24875"/>
    </cofactor>
</comment>
<dbReference type="Gene3D" id="4.10.372.10">
    <property type="entry name" value="Lipoxygenase-1, Domain 3"/>
    <property type="match status" value="1"/>
</dbReference>
<dbReference type="PANTHER" id="PTHR11771">
    <property type="entry name" value="LIPOXYGENASE"/>
    <property type="match status" value="1"/>
</dbReference>
<organism evidence="21 22">
    <name type="scientific">Herrania umbratica</name>
    <dbReference type="NCBI Taxonomy" id="108875"/>
    <lineage>
        <taxon>Eukaryota</taxon>
        <taxon>Viridiplantae</taxon>
        <taxon>Streptophyta</taxon>
        <taxon>Embryophyta</taxon>
        <taxon>Tracheophyta</taxon>
        <taxon>Spermatophyta</taxon>
        <taxon>Magnoliopsida</taxon>
        <taxon>eudicotyledons</taxon>
        <taxon>Gunneridae</taxon>
        <taxon>Pentapetalae</taxon>
        <taxon>rosids</taxon>
        <taxon>malvids</taxon>
        <taxon>Malvales</taxon>
        <taxon>Malvaceae</taxon>
        <taxon>Byttnerioideae</taxon>
        <taxon>Herrania</taxon>
    </lineage>
</organism>
<keyword evidence="6" id="KW-0934">Plastid</keyword>
<dbReference type="FunFam" id="3.10.450.60:FF:000005">
    <property type="entry name" value="Lipoxygenase"/>
    <property type="match status" value="1"/>
</dbReference>
<dbReference type="GO" id="GO:0009507">
    <property type="term" value="C:chloroplast"/>
    <property type="evidence" value="ECO:0007669"/>
    <property type="project" value="UniProtKB-SubCell"/>
</dbReference>
<reference evidence="22" key="1">
    <citation type="submission" date="2025-08" db="UniProtKB">
        <authorList>
            <consortium name="RefSeq"/>
        </authorList>
    </citation>
    <scope>IDENTIFICATION</scope>
    <source>
        <tissue evidence="22">Leaf</tissue>
    </source>
</reference>
<comment type="caution">
    <text evidence="16">Lacks conserved residue(s) required for the propagation of feature annotation.</text>
</comment>
<dbReference type="CDD" id="cd01751">
    <property type="entry name" value="PLAT_LH2"/>
    <property type="match status" value="1"/>
</dbReference>
<comment type="pathway">
    <text evidence="18">Lipid metabolism; oxylipin biosynthesis.</text>
</comment>
<dbReference type="SUPFAM" id="SSF48484">
    <property type="entry name" value="Lipoxigenase"/>
    <property type="match status" value="1"/>
</dbReference>
<comment type="similarity">
    <text evidence="3 17">Belongs to the lipoxygenase family.</text>
</comment>
<dbReference type="GeneID" id="110412481"/>
<dbReference type="InterPro" id="IPR020834">
    <property type="entry name" value="LipOase_CS"/>
</dbReference>
<dbReference type="GO" id="GO:0006633">
    <property type="term" value="P:fatty acid biosynthetic process"/>
    <property type="evidence" value="ECO:0007669"/>
    <property type="project" value="UniProtKB-KW"/>
</dbReference>
<keyword evidence="9" id="KW-0276">Fatty acid metabolism</keyword>
<evidence type="ECO:0000259" key="19">
    <source>
        <dbReference type="PROSITE" id="PS50095"/>
    </source>
</evidence>
<dbReference type="InterPro" id="IPR042057">
    <property type="entry name" value="Lipoxy_PLAT/LH2"/>
</dbReference>
<dbReference type="AlphaFoldDB" id="A0A6J0ZVD0"/>
<evidence type="ECO:0000256" key="16">
    <source>
        <dbReference type="PROSITE-ProRule" id="PRU00152"/>
    </source>
</evidence>
<evidence type="ECO:0000256" key="4">
    <source>
        <dbReference type="ARBA" id="ARBA00022516"/>
    </source>
</evidence>
<dbReference type="InterPro" id="IPR001024">
    <property type="entry name" value="PLAT/LH2_dom"/>
</dbReference>
<name>A0A6J0ZVD0_9ROSI</name>
<accession>A0A6J0ZVD0</accession>
<evidence type="ECO:0000313" key="22">
    <source>
        <dbReference type="RefSeq" id="XP_021278693.1"/>
    </source>
</evidence>
<evidence type="ECO:0000256" key="14">
    <source>
        <dbReference type="ARBA" id="ARBA00023098"/>
    </source>
</evidence>
<evidence type="ECO:0000256" key="17">
    <source>
        <dbReference type="RuleBase" id="RU003974"/>
    </source>
</evidence>
<evidence type="ECO:0000256" key="6">
    <source>
        <dbReference type="ARBA" id="ARBA00022640"/>
    </source>
</evidence>
<dbReference type="Gene3D" id="3.10.450.60">
    <property type="match status" value="1"/>
</dbReference>
<gene>
    <name evidence="22" type="primary">LOC110412481</name>
</gene>
<evidence type="ECO:0000256" key="3">
    <source>
        <dbReference type="ARBA" id="ARBA00009419"/>
    </source>
</evidence>
<dbReference type="RefSeq" id="XP_021278693.1">
    <property type="nucleotide sequence ID" value="XM_021423018.1"/>
</dbReference>
<dbReference type="Gene3D" id="4.10.375.10">
    <property type="entry name" value="Lipoxygenase-1, Domain 2"/>
    <property type="match status" value="1"/>
</dbReference>
<keyword evidence="15 18" id="KW-0275">Fatty acid biosynthesis</keyword>
<proteinExistence type="inferred from homology"/>
<dbReference type="GO" id="GO:0046872">
    <property type="term" value="F:metal ion binding"/>
    <property type="evidence" value="ECO:0007669"/>
    <property type="project" value="UniProtKB-UniRule"/>
</dbReference>
<keyword evidence="13 17" id="KW-0408">Iron</keyword>
<dbReference type="Gene3D" id="1.20.245.10">
    <property type="entry name" value="Lipoxygenase-1, Domain 5"/>
    <property type="match status" value="1"/>
</dbReference>
<evidence type="ECO:0000256" key="8">
    <source>
        <dbReference type="ARBA" id="ARBA00022767"/>
    </source>
</evidence>
<dbReference type="SMART" id="SM00308">
    <property type="entry name" value="LH2"/>
    <property type="match status" value="1"/>
</dbReference>
<dbReference type="OrthoDB" id="407298at2759"/>
<dbReference type="GO" id="GO:0034440">
    <property type="term" value="P:lipid oxidation"/>
    <property type="evidence" value="ECO:0007669"/>
    <property type="project" value="InterPro"/>
</dbReference>
<sequence length="916" mass="104536">MFLFAFSPPLAYLLKPKTMLKSQVHQRHYSIQTFFPLCSLFLHGSDRALLPVNSWPSFNKARKAVRVTSALSKVKVVATPTEKCLRVKAIVNVTESVGDIVTHLRLDRGLDDIQDLLGKSILLELVSKELDSTTGLEKKTIKAFAHRVANKGEDVKYEAEFEVPMEFGEVGAVFVENEHHREMYVDDIVIDGFPSGPVKVNCASWVHSKFEHPQKRVFFANKSYLPSETPNGLKRLREEELMSLRGNGVGERQRYERIYDYDVYNDLGEPDEDLGLKRPVLGGKHFPYPRRCRTGRPPCETDPSSEKKTGHFYVPRDECFSEIKQLTFSAKTVYSLMHCLIPTVENTIVDPDMGFPHINAVDSLFSEGINLPPLQKQGIWNTVLPRLFKAISEGSEDVLRFEAPDTMARDKFFWFRDEEFARQTLAGLNPYSIRLVTEWPLKSELDPKIYGPAESAITTDMIEQEIGGVMTVEQAIKQKRLFIVDYHDLYLPYVKKVRELKGTTLYGSRTLFFLNSNDTLRPLAIELVRPPLDGKPQWKQVYAPSWDSTACWLWRLAKAHVLAHDAGYHQLVSHWLRTHCATEPYIIATNRQLSVMHPIYRLLHPHFRYTLEINALARESLINADGIIENSFTPGKYSMELCAIAYDLEWRFDHQALPADLVSRGMAEEDLDAPHGLRLTINDYPFANDGLLIWDALKQWVSAYVNHYYPNASLVESDEELQEWWTEIRTVGHVDKKDEPWWPTLRTPQDLIDIITTIIWVTSGHHAAVNFGQYAYAGYFPNKPTIARTQMPTEDPSDEEWNLFQKNPEAVLLQCFPSRMQATKVMAVLDVLSNHSPDEEYLGENMEPSWGEDPIIKAAFEKLNGKLKEIEGIIDERNADGSWKNRSGAGIVPYELLKPFSEPGVTGKGVPYSISI</sequence>
<dbReference type="InterPro" id="IPR000907">
    <property type="entry name" value="LipOase"/>
</dbReference>
<evidence type="ECO:0000259" key="20">
    <source>
        <dbReference type="PROSITE" id="PS51393"/>
    </source>
</evidence>
<evidence type="ECO:0000256" key="12">
    <source>
        <dbReference type="ARBA" id="ARBA00023002"/>
    </source>
</evidence>
<protein>
    <recommendedName>
        <fullName evidence="18">Lipoxygenase</fullName>
        <ecNumber evidence="18">1.13.11.-</ecNumber>
    </recommendedName>
</protein>
<evidence type="ECO:0000256" key="5">
    <source>
        <dbReference type="ARBA" id="ARBA00022528"/>
    </source>
</evidence>